<dbReference type="Proteomes" id="UP001151760">
    <property type="component" value="Unassembled WGS sequence"/>
</dbReference>
<evidence type="ECO:0000313" key="2">
    <source>
        <dbReference type="Proteomes" id="UP001151760"/>
    </source>
</evidence>
<name>A0ABQ4ZN08_9ASTR</name>
<organism evidence="1 2">
    <name type="scientific">Tanacetum coccineum</name>
    <dbReference type="NCBI Taxonomy" id="301880"/>
    <lineage>
        <taxon>Eukaryota</taxon>
        <taxon>Viridiplantae</taxon>
        <taxon>Streptophyta</taxon>
        <taxon>Embryophyta</taxon>
        <taxon>Tracheophyta</taxon>
        <taxon>Spermatophyta</taxon>
        <taxon>Magnoliopsida</taxon>
        <taxon>eudicotyledons</taxon>
        <taxon>Gunneridae</taxon>
        <taxon>Pentapetalae</taxon>
        <taxon>asterids</taxon>
        <taxon>campanulids</taxon>
        <taxon>Asterales</taxon>
        <taxon>Asteraceae</taxon>
        <taxon>Asteroideae</taxon>
        <taxon>Anthemideae</taxon>
        <taxon>Anthemidinae</taxon>
        <taxon>Tanacetum</taxon>
    </lineage>
</organism>
<keyword evidence="2" id="KW-1185">Reference proteome</keyword>
<gene>
    <name evidence="1" type="ORF">Tco_0773442</name>
</gene>
<proteinExistence type="predicted"/>
<reference evidence="1" key="2">
    <citation type="submission" date="2022-01" db="EMBL/GenBank/DDBJ databases">
        <authorList>
            <person name="Yamashiro T."/>
            <person name="Shiraishi A."/>
            <person name="Satake H."/>
            <person name="Nakayama K."/>
        </authorList>
    </citation>
    <scope>NUCLEOTIDE SEQUENCE</scope>
</reference>
<sequence>MIFGPLRPYSSSLRGGKDIAVSGEKLWVILGLATLSHAFLGNWFVHPSEGFLNKDVFSGRGLSAATSPWWVIPCINPEFSCNSGAPSTSRTFAFLYLSIKVSVDLRLFVDVMYLPPDPYIALFDEIVFPETLSFRIFIAIDRLLLVACQPTLAFAVTALS</sequence>
<evidence type="ECO:0000313" key="1">
    <source>
        <dbReference type="EMBL" id="GJS90806.1"/>
    </source>
</evidence>
<dbReference type="EMBL" id="BQNB010011457">
    <property type="protein sequence ID" value="GJS90806.1"/>
    <property type="molecule type" value="Genomic_DNA"/>
</dbReference>
<reference evidence="1" key="1">
    <citation type="journal article" date="2022" name="Int. J. Mol. Sci.">
        <title>Draft Genome of Tanacetum Coccineum: Genomic Comparison of Closely Related Tanacetum-Family Plants.</title>
        <authorList>
            <person name="Yamashiro T."/>
            <person name="Shiraishi A."/>
            <person name="Nakayama K."/>
            <person name="Satake H."/>
        </authorList>
    </citation>
    <scope>NUCLEOTIDE SEQUENCE</scope>
</reference>
<comment type="caution">
    <text evidence="1">The sequence shown here is derived from an EMBL/GenBank/DDBJ whole genome shotgun (WGS) entry which is preliminary data.</text>
</comment>
<protein>
    <submittedName>
        <fullName evidence="1">Uncharacterized protein</fullName>
    </submittedName>
</protein>
<accession>A0ABQ4ZN08</accession>